<dbReference type="EMBL" id="BNJG01000003">
    <property type="protein sequence ID" value="GHO59969.1"/>
    <property type="molecule type" value="Genomic_DNA"/>
</dbReference>
<organism evidence="2 3">
    <name type="scientific">Ktedonobacter robiniae</name>
    <dbReference type="NCBI Taxonomy" id="2778365"/>
    <lineage>
        <taxon>Bacteria</taxon>
        <taxon>Bacillati</taxon>
        <taxon>Chloroflexota</taxon>
        <taxon>Ktedonobacteria</taxon>
        <taxon>Ktedonobacterales</taxon>
        <taxon>Ktedonobacteraceae</taxon>
        <taxon>Ktedonobacter</taxon>
    </lineage>
</organism>
<dbReference type="PANTHER" id="PTHR33498">
    <property type="entry name" value="TRANSPOSASE FOR INSERTION SEQUENCE ELEMENT IS1557"/>
    <property type="match status" value="1"/>
</dbReference>
<dbReference type="InterPro" id="IPR047951">
    <property type="entry name" value="Transpos_ISL3"/>
</dbReference>
<proteinExistence type="predicted"/>
<dbReference type="PANTHER" id="PTHR33498:SF1">
    <property type="entry name" value="TRANSPOSASE FOR INSERTION SEQUENCE ELEMENT IS1557"/>
    <property type="match status" value="1"/>
</dbReference>
<evidence type="ECO:0000313" key="3">
    <source>
        <dbReference type="Proteomes" id="UP000654345"/>
    </source>
</evidence>
<sequence length="107" mass="12070">MLAKLRQLHSEVDLAYDLVQQFTQMLRNRTGECLDAWLEQVASSNLPELQSFAAGVGKDKEAVRAGLTWWINNGVVEGHVTKLKLIKRQGYGRAGFPLLRKRVLHAL</sequence>
<dbReference type="InterPro" id="IPR002560">
    <property type="entry name" value="Transposase_DDE"/>
</dbReference>
<accession>A0ABQ3V471</accession>
<evidence type="ECO:0000313" key="2">
    <source>
        <dbReference type="EMBL" id="GHO59969.1"/>
    </source>
</evidence>
<comment type="caution">
    <text evidence="2">The sequence shown here is derived from an EMBL/GenBank/DDBJ whole genome shotgun (WGS) entry which is preliminary data.</text>
</comment>
<reference evidence="2 3" key="1">
    <citation type="journal article" date="2021" name="Int. J. Syst. Evol. Microbiol.">
        <title>Reticulibacter mediterranei gen. nov., sp. nov., within the new family Reticulibacteraceae fam. nov., and Ktedonospora formicarum gen. nov., sp. nov., Ktedonobacter robiniae sp. nov., Dictyobacter formicarum sp. nov. and Dictyobacter arantiisoli sp. nov., belonging to the class Ktedonobacteria.</title>
        <authorList>
            <person name="Yabe S."/>
            <person name="Zheng Y."/>
            <person name="Wang C.M."/>
            <person name="Sakai Y."/>
            <person name="Abe K."/>
            <person name="Yokota A."/>
            <person name="Donadio S."/>
            <person name="Cavaletti L."/>
            <person name="Monciardini P."/>
        </authorList>
    </citation>
    <scope>NUCLEOTIDE SEQUENCE [LARGE SCALE GENOMIC DNA]</scope>
    <source>
        <strain evidence="2 3">SOSP1-30</strain>
    </source>
</reference>
<protein>
    <recommendedName>
        <fullName evidence="1">Transposase IS204/IS1001/IS1096/IS1165 DDE domain-containing protein</fullName>
    </recommendedName>
</protein>
<evidence type="ECO:0000259" key="1">
    <source>
        <dbReference type="Pfam" id="PF01610"/>
    </source>
</evidence>
<feature type="domain" description="Transposase IS204/IS1001/IS1096/IS1165 DDE" evidence="1">
    <location>
        <begin position="4"/>
        <end position="102"/>
    </location>
</feature>
<keyword evidence="3" id="KW-1185">Reference proteome</keyword>
<dbReference type="Pfam" id="PF01610">
    <property type="entry name" value="DDE_Tnp_ISL3"/>
    <property type="match status" value="1"/>
</dbReference>
<gene>
    <name evidence="2" type="ORF">KSB_84440</name>
</gene>
<dbReference type="Proteomes" id="UP000654345">
    <property type="component" value="Unassembled WGS sequence"/>
</dbReference>
<name>A0ABQ3V471_9CHLR</name>